<comment type="function">
    <text evidence="3">Lytic transglycosylase with a strong preference for naked glycan strands that lack stem peptides.</text>
</comment>
<evidence type="ECO:0000256" key="1">
    <source>
        <dbReference type="ARBA" id="ARBA00023239"/>
    </source>
</evidence>
<reference evidence="8 9" key="1">
    <citation type="submission" date="2017-06" db="EMBL/GenBank/DDBJ databases">
        <title>Sequencing and comparative analysis of myxobacterial genomes.</title>
        <authorList>
            <person name="Rupp O."/>
            <person name="Goesmann A."/>
            <person name="Sogaard-Andersen L."/>
        </authorList>
    </citation>
    <scope>NUCLEOTIDE SEQUENCE [LARGE SCALE GENOMIC DNA]</scope>
    <source>
        <strain evidence="8 9">DSM 14697</strain>
    </source>
</reference>
<dbReference type="NCBIfam" id="TIGR00413">
    <property type="entry name" value="rlpA"/>
    <property type="match status" value="1"/>
</dbReference>
<evidence type="ECO:0000256" key="2">
    <source>
        <dbReference type="ARBA" id="ARBA00023316"/>
    </source>
</evidence>
<keyword evidence="1 3" id="KW-0456">Lyase</keyword>
<proteinExistence type="inferred from homology"/>
<dbReference type="EC" id="4.2.2.-" evidence="3"/>
<dbReference type="InterPro" id="IPR034718">
    <property type="entry name" value="RlpA"/>
</dbReference>
<gene>
    <name evidence="3" type="primary">rlpA</name>
    <name evidence="8" type="ORF">MYMAC_002519</name>
</gene>
<name>A0A250JSQ4_9BACT</name>
<dbReference type="PANTHER" id="PTHR34183:SF1">
    <property type="entry name" value="ENDOLYTIC PEPTIDOGLYCAN TRANSGLYCOSYLASE RLPA"/>
    <property type="match status" value="1"/>
</dbReference>
<comment type="similarity">
    <text evidence="3 4">Belongs to the RlpA family.</text>
</comment>
<keyword evidence="3" id="KW-0449">Lipoprotein</keyword>
<dbReference type="PROSITE" id="PS51257">
    <property type="entry name" value="PROKAR_LIPOPROTEIN"/>
    <property type="match status" value="1"/>
</dbReference>
<sequence length="167" mass="18064">MRGFAVAGLLCLGFTSACASRAAKPDPVEAPPRSSKSPKPRGGAPGVTKRPKMPRSYLGEGLASFYGPGLHGRPTASGERFDQEAMTAAHRKLRFGSCLRVVNMENGRAVKVRVNDRGPFIDGRIVDLSKGAARKLDMLDKGVVRVRLYRCDDRLSEIPQAMWAAPV</sequence>
<dbReference type="InterPro" id="IPR012997">
    <property type="entry name" value="RplA"/>
</dbReference>
<keyword evidence="3" id="KW-0472">Membrane</keyword>
<dbReference type="Proteomes" id="UP000217343">
    <property type="component" value="Chromosome"/>
</dbReference>
<accession>A0A250JSQ4</accession>
<feature type="domain" description="RlpA-like protein double-psi beta-barrel" evidence="7">
    <location>
        <begin position="61"/>
        <end position="147"/>
    </location>
</feature>
<dbReference type="InterPro" id="IPR009009">
    <property type="entry name" value="RlpA-like_DPBB"/>
</dbReference>
<dbReference type="RefSeq" id="WP_013939132.1">
    <property type="nucleotide sequence ID" value="NZ_CP022203.1"/>
</dbReference>
<keyword evidence="3" id="KW-0564">Palmitate</keyword>
<comment type="subcellular location">
    <subcellularLocation>
        <location evidence="3">Cell membrane</location>
        <topology evidence="3">Lipid-anchor</topology>
    </subcellularLocation>
</comment>
<dbReference type="GO" id="GO:0008932">
    <property type="term" value="F:lytic endotransglycosylase activity"/>
    <property type="evidence" value="ECO:0007669"/>
    <property type="project" value="UniProtKB-UniRule"/>
</dbReference>
<dbReference type="Gene3D" id="2.40.40.10">
    <property type="entry name" value="RlpA-like domain"/>
    <property type="match status" value="1"/>
</dbReference>
<keyword evidence="6" id="KW-0732">Signal</keyword>
<dbReference type="PANTHER" id="PTHR34183">
    <property type="entry name" value="ENDOLYTIC PEPTIDOGLYCAN TRANSGLYCOSYLASE RLPA"/>
    <property type="match status" value="1"/>
</dbReference>
<evidence type="ECO:0000313" key="9">
    <source>
        <dbReference type="Proteomes" id="UP000217343"/>
    </source>
</evidence>
<dbReference type="OrthoDB" id="9779128at2"/>
<feature type="compositionally biased region" description="Low complexity" evidence="5">
    <location>
        <begin position="31"/>
        <end position="41"/>
    </location>
</feature>
<feature type="chain" id="PRO_5013409385" description="Probable endolytic peptidoglycan transglycosylase RlpA" evidence="6">
    <location>
        <begin position="20"/>
        <end position="167"/>
    </location>
</feature>
<evidence type="ECO:0000256" key="4">
    <source>
        <dbReference type="RuleBase" id="RU003495"/>
    </source>
</evidence>
<organism evidence="8 9">
    <name type="scientific">Corallococcus macrosporus DSM 14697</name>
    <dbReference type="NCBI Taxonomy" id="1189310"/>
    <lineage>
        <taxon>Bacteria</taxon>
        <taxon>Pseudomonadati</taxon>
        <taxon>Myxococcota</taxon>
        <taxon>Myxococcia</taxon>
        <taxon>Myxococcales</taxon>
        <taxon>Cystobacterineae</taxon>
        <taxon>Myxococcaceae</taxon>
        <taxon>Corallococcus</taxon>
    </lineage>
</organism>
<dbReference type="HAMAP" id="MF_02071">
    <property type="entry name" value="RlpA"/>
    <property type="match status" value="1"/>
</dbReference>
<evidence type="ECO:0000256" key="6">
    <source>
        <dbReference type="SAM" id="SignalP"/>
    </source>
</evidence>
<dbReference type="CDD" id="cd22268">
    <property type="entry name" value="DPBB_RlpA-like"/>
    <property type="match status" value="1"/>
</dbReference>
<evidence type="ECO:0000256" key="3">
    <source>
        <dbReference type="HAMAP-Rule" id="MF_02071"/>
    </source>
</evidence>
<keyword evidence="9" id="KW-1185">Reference proteome</keyword>
<protein>
    <recommendedName>
        <fullName evidence="3">Probable endolytic peptidoglycan transglycosylase RlpA</fullName>
        <ecNumber evidence="3">4.2.2.-</ecNumber>
    </recommendedName>
</protein>
<dbReference type="SUPFAM" id="SSF50685">
    <property type="entry name" value="Barwin-like endoglucanases"/>
    <property type="match status" value="1"/>
</dbReference>
<evidence type="ECO:0000313" key="8">
    <source>
        <dbReference type="EMBL" id="ATB46914.1"/>
    </source>
</evidence>
<dbReference type="GO" id="GO:0071555">
    <property type="term" value="P:cell wall organization"/>
    <property type="evidence" value="ECO:0007669"/>
    <property type="project" value="UniProtKB-KW"/>
</dbReference>
<feature type="region of interest" description="Disordered" evidence="5">
    <location>
        <begin position="22"/>
        <end position="54"/>
    </location>
</feature>
<dbReference type="Pfam" id="PF03330">
    <property type="entry name" value="DPBB_1"/>
    <property type="match status" value="1"/>
</dbReference>
<dbReference type="GO" id="GO:0000270">
    <property type="term" value="P:peptidoglycan metabolic process"/>
    <property type="evidence" value="ECO:0007669"/>
    <property type="project" value="UniProtKB-UniRule"/>
</dbReference>
<evidence type="ECO:0000259" key="7">
    <source>
        <dbReference type="Pfam" id="PF03330"/>
    </source>
</evidence>
<dbReference type="InterPro" id="IPR036908">
    <property type="entry name" value="RlpA-like_sf"/>
</dbReference>
<dbReference type="GO" id="GO:0005886">
    <property type="term" value="C:plasma membrane"/>
    <property type="evidence" value="ECO:0007669"/>
    <property type="project" value="UniProtKB-SubCell"/>
</dbReference>
<dbReference type="KEGG" id="mmas:MYMAC_002519"/>
<feature type="signal peptide" evidence="6">
    <location>
        <begin position="1"/>
        <end position="19"/>
    </location>
</feature>
<keyword evidence="3" id="KW-1003">Cell membrane</keyword>
<keyword evidence="2 3" id="KW-0961">Cell wall biogenesis/degradation</keyword>
<dbReference type="AlphaFoldDB" id="A0A250JSQ4"/>
<evidence type="ECO:0000256" key="5">
    <source>
        <dbReference type="SAM" id="MobiDB-lite"/>
    </source>
</evidence>
<dbReference type="EMBL" id="CP022203">
    <property type="protein sequence ID" value="ATB46914.1"/>
    <property type="molecule type" value="Genomic_DNA"/>
</dbReference>